<keyword evidence="2" id="KW-1185">Reference proteome</keyword>
<proteinExistence type="predicted"/>
<dbReference type="PROSITE" id="PS51257">
    <property type="entry name" value="PROKAR_LIPOPROTEIN"/>
    <property type="match status" value="1"/>
</dbReference>
<reference evidence="1 2" key="1">
    <citation type="submission" date="2018-05" db="EMBL/GenBank/DDBJ databases">
        <title>Marinilabilia rubrum sp. nov., isolated from saltern sediment.</title>
        <authorList>
            <person name="Zhang R."/>
        </authorList>
    </citation>
    <scope>NUCLEOTIDE SEQUENCE [LARGE SCALE GENOMIC DNA]</scope>
    <source>
        <strain evidence="1 2">WTE16</strain>
    </source>
</reference>
<dbReference type="GO" id="GO:0016747">
    <property type="term" value="F:acyltransferase activity, transferring groups other than amino-acyl groups"/>
    <property type="evidence" value="ECO:0007669"/>
    <property type="project" value="TreeGrafter"/>
</dbReference>
<dbReference type="InterPro" id="IPR050583">
    <property type="entry name" value="Mycobacterial_A85_antigen"/>
</dbReference>
<protein>
    <recommendedName>
        <fullName evidence="3">Esterase</fullName>
    </recommendedName>
</protein>
<dbReference type="InterPro" id="IPR029058">
    <property type="entry name" value="AB_hydrolase_fold"/>
</dbReference>
<dbReference type="Proteomes" id="UP000244956">
    <property type="component" value="Unassembled WGS sequence"/>
</dbReference>
<name>A0A2U2BC55_9BACT</name>
<dbReference type="InterPro" id="IPR000801">
    <property type="entry name" value="Esterase-like"/>
</dbReference>
<dbReference type="PANTHER" id="PTHR48098:SF1">
    <property type="entry name" value="DIACYLGLYCEROL ACYLTRANSFERASE_MYCOLYLTRANSFERASE AG85A"/>
    <property type="match status" value="1"/>
</dbReference>
<sequence length="394" mass="45258">MKTKSFFTSLLVVLLAFSCQEDTLLDPAISSDVSQLKNETNSEGDLKTIQFESPSLEGNLMGLPAFRNVNIYLPKSYDSCPEKRFPVIYFLHGVPSWENMLISPEPFEAFFELAMLQARVDFPQQGFKNWVDDLMESGNMKECIIVMPDARTLFGPCLYQNSEILGNFEDYIVKDLVDYMDSHFRTIPHFNWRAISGHCAGGYGALNIAMRHPHTFRYVGALSPAHFTEQHFQQIASYSAYEDLMWQQQGVPAGPVPYNPESLFKFATNTSYAICQFWLPDLNNPPYYCELPYTFINGIPVIDSDLMNKIDNQNLLAQTRQNEKGLRQLKTVYFDCGENDDLGMYQVNLMLHQQLEAMHIKHEFDTYNGTHISNLYERLAKVWGNLSNDFPEKD</sequence>
<evidence type="ECO:0000313" key="1">
    <source>
        <dbReference type="EMBL" id="PWE00649.1"/>
    </source>
</evidence>
<dbReference type="AlphaFoldDB" id="A0A2U2BC55"/>
<organism evidence="1 2">
    <name type="scientific">Marinilabilia rubra</name>
    <dbReference type="NCBI Taxonomy" id="2162893"/>
    <lineage>
        <taxon>Bacteria</taxon>
        <taxon>Pseudomonadati</taxon>
        <taxon>Bacteroidota</taxon>
        <taxon>Bacteroidia</taxon>
        <taxon>Marinilabiliales</taxon>
        <taxon>Marinilabiliaceae</taxon>
        <taxon>Marinilabilia</taxon>
    </lineage>
</organism>
<dbReference type="Pfam" id="PF00756">
    <property type="entry name" value="Esterase"/>
    <property type="match status" value="1"/>
</dbReference>
<dbReference type="PANTHER" id="PTHR48098">
    <property type="entry name" value="ENTEROCHELIN ESTERASE-RELATED"/>
    <property type="match status" value="1"/>
</dbReference>
<dbReference type="SUPFAM" id="SSF53474">
    <property type="entry name" value="alpha/beta-Hydrolases"/>
    <property type="match status" value="1"/>
</dbReference>
<gene>
    <name evidence="1" type="ORF">DDZ16_03370</name>
</gene>
<dbReference type="RefSeq" id="WP_109263021.1">
    <property type="nucleotide sequence ID" value="NZ_QEWP01000002.1"/>
</dbReference>
<evidence type="ECO:0000313" key="2">
    <source>
        <dbReference type="Proteomes" id="UP000244956"/>
    </source>
</evidence>
<evidence type="ECO:0008006" key="3">
    <source>
        <dbReference type="Google" id="ProtNLM"/>
    </source>
</evidence>
<dbReference type="OrthoDB" id="9803578at2"/>
<accession>A0A2U2BC55</accession>
<dbReference type="Gene3D" id="3.40.50.1820">
    <property type="entry name" value="alpha/beta hydrolase"/>
    <property type="match status" value="1"/>
</dbReference>
<comment type="caution">
    <text evidence="1">The sequence shown here is derived from an EMBL/GenBank/DDBJ whole genome shotgun (WGS) entry which is preliminary data.</text>
</comment>
<dbReference type="EMBL" id="QEWP01000002">
    <property type="protein sequence ID" value="PWE00649.1"/>
    <property type="molecule type" value="Genomic_DNA"/>
</dbReference>